<organism evidence="2 3">
    <name type="scientific">Leptidea sinapis</name>
    <dbReference type="NCBI Taxonomy" id="189913"/>
    <lineage>
        <taxon>Eukaryota</taxon>
        <taxon>Metazoa</taxon>
        <taxon>Ecdysozoa</taxon>
        <taxon>Arthropoda</taxon>
        <taxon>Hexapoda</taxon>
        <taxon>Insecta</taxon>
        <taxon>Pterygota</taxon>
        <taxon>Neoptera</taxon>
        <taxon>Endopterygota</taxon>
        <taxon>Lepidoptera</taxon>
        <taxon>Glossata</taxon>
        <taxon>Ditrysia</taxon>
        <taxon>Papilionoidea</taxon>
        <taxon>Pieridae</taxon>
        <taxon>Dismorphiinae</taxon>
        <taxon>Leptidea</taxon>
    </lineage>
</organism>
<feature type="transmembrane region" description="Helical" evidence="1">
    <location>
        <begin position="72"/>
        <end position="91"/>
    </location>
</feature>
<keyword evidence="3" id="KW-1185">Reference proteome</keyword>
<protein>
    <submittedName>
        <fullName evidence="2">Uncharacterized protein</fullName>
    </submittedName>
</protein>
<evidence type="ECO:0000256" key="1">
    <source>
        <dbReference type="SAM" id="Phobius"/>
    </source>
</evidence>
<evidence type="ECO:0000313" key="2">
    <source>
        <dbReference type="EMBL" id="VVC86893.1"/>
    </source>
</evidence>
<dbReference type="AlphaFoldDB" id="A0A5E4PP89"/>
<keyword evidence="1" id="KW-1133">Transmembrane helix</keyword>
<accession>A0A5E4PP89</accession>
<proteinExistence type="predicted"/>
<dbReference type="Proteomes" id="UP000324832">
    <property type="component" value="Unassembled WGS sequence"/>
</dbReference>
<keyword evidence="1" id="KW-0812">Transmembrane</keyword>
<gene>
    <name evidence="2" type="ORF">LSINAPIS_LOCUS629</name>
</gene>
<sequence length="98" mass="10698">MPTDPLANLMDFTDVLSSHSMAVTRWSLRRNTQLAYCPTSLVCAELLSTLFSLGGLLFFLRELADRGLFCELVGAVPAAWAAASAGLMRGFRVDVPFE</sequence>
<evidence type="ECO:0000313" key="3">
    <source>
        <dbReference type="Proteomes" id="UP000324832"/>
    </source>
</evidence>
<dbReference type="EMBL" id="FZQP02000038">
    <property type="protein sequence ID" value="VVC86893.1"/>
    <property type="molecule type" value="Genomic_DNA"/>
</dbReference>
<reference evidence="2 3" key="1">
    <citation type="submission" date="2017-07" db="EMBL/GenBank/DDBJ databases">
        <authorList>
            <person name="Talla V."/>
            <person name="Backstrom N."/>
        </authorList>
    </citation>
    <scope>NUCLEOTIDE SEQUENCE [LARGE SCALE GENOMIC DNA]</scope>
</reference>
<feature type="transmembrane region" description="Helical" evidence="1">
    <location>
        <begin position="33"/>
        <end position="60"/>
    </location>
</feature>
<name>A0A5E4PP89_9NEOP</name>
<keyword evidence="1" id="KW-0472">Membrane</keyword>